<comment type="caution">
    <text evidence="2">The sequence shown here is derived from an EMBL/GenBank/DDBJ whole genome shotgun (WGS) entry which is preliminary data.</text>
</comment>
<dbReference type="InterPro" id="IPR024344">
    <property type="entry name" value="MDMPI_metal-binding"/>
</dbReference>
<evidence type="ECO:0000259" key="1">
    <source>
        <dbReference type="Pfam" id="PF11716"/>
    </source>
</evidence>
<dbReference type="InterPro" id="IPR017517">
    <property type="entry name" value="Maleyloyr_isom"/>
</dbReference>
<evidence type="ECO:0000313" key="3">
    <source>
        <dbReference type="Proteomes" id="UP000186919"/>
    </source>
</evidence>
<dbReference type="EMBL" id="LQYE01000031">
    <property type="protein sequence ID" value="OAT66887.1"/>
    <property type="molecule type" value="Genomic_DNA"/>
</dbReference>
<proteinExistence type="predicted"/>
<dbReference type="AlphaFoldDB" id="A0A179V5G6"/>
<name>A0A179V5G6_9MYCO</name>
<organism evidence="2 3">
    <name type="scientific">Mycobacteroides immunogenum</name>
    <dbReference type="NCBI Taxonomy" id="83262"/>
    <lineage>
        <taxon>Bacteria</taxon>
        <taxon>Bacillati</taxon>
        <taxon>Actinomycetota</taxon>
        <taxon>Actinomycetes</taxon>
        <taxon>Mycobacteriales</taxon>
        <taxon>Mycobacteriaceae</taxon>
        <taxon>Mycobacteroides</taxon>
    </lineage>
</organism>
<dbReference type="SUPFAM" id="SSF109854">
    <property type="entry name" value="DinB/YfiT-like putative metalloenzymes"/>
    <property type="match status" value="1"/>
</dbReference>
<dbReference type="Proteomes" id="UP000186919">
    <property type="component" value="Unassembled WGS sequence"/>
</dbReference>
<dbReference type="Gene3D" id="1.20.120.450">
    <property type="entry name" value="dinb family like domain"/>
    <property type="match status" value="1"/>
</dbReference>
<dbReference type="InterPro" id="IPR034660">
    <property type="entry name" value="DinB/YfiT-like"/>
</dbReference>
<dbReference type="GO" id="GO:0046872">
    <property type="term" value="F:metal ion binding"/>
    <property type="evidence" value="ECO:0007669"/>
    <property type="project" value="InterPro"/>
</dbReference>
<dbReference type="Pfam" id="PF11716">
    <property type="entry name" value="MDMPI_N"/>
    <property type="match status" value="1"/>
</dbReference>
<dbReference type="NCBIfam" id="TIGR03083">
    <property type="entry name" value="maleylpyruvate isomerase family mycothiol-dependent enzyme"/>
    <property type="match status" value="1"/>
</dbReference>
<dbReference type="RefSeq" id="WP_064632764.1">
    <property type="nucleotide sequence ID" value="NZ_LQYE01000031.1"/>
</dbReference>
<evidence type="ECO:0000313" key="2">
    <source>
        <dbReference type="EMBL" id="OAT66887.1"/>
    </source>
</evidence>
<protein>
    <recommendedName>
        <fullName evidence="1">Mycothiol-dependent maleylpyruvate isomerase metal-binding domain-containing protein</fullName>
    </recommendedName>
</protein>
<sequence>MSAGKTLCVNDLRFLGDIADLTSADWSRASLCTEWSNHEVLAHLVIGRSAPLGTITTGVIRQRSFDRENTRAARTLAAQRTPGELISDYHRFTEQPAGVGKLFPRSLLLGDHVVHELDILFALGRDSRVPTDILVKVLNTQVRLPNPFVPAYFTALGLRLHATDADWNHGTSGPAVEGTAAALASVLAGRPRMLAHLRGHGVTLLAQRMALTTR</sequence>
<accession>A0A179V5G6</accession>
<feature type="domain" description="Mycothiol-dependent maleylpyruvate isomerase metal-binding" evidence="1">
    <location>
        <begin position="15"/>
        <end position="91"/>
    </location>
</feature>
<reference evidence="2 3" key="1">
    <citation type="submission" date="2016-01" db="EMBL/GenBank/DDBJ databases">
        <title>Mycobacterium immunogenum strain CD11_6 genome sequencing and assembly.</title>
        <authorList>
            <person name="Kaur G."/>
            <person name="Nair G.R."/>
            <person name="Mayilraj S."/>
        </authorList>
    </citation>
    <scope>NUCLEOTIDE SEQUENCE [LARGE SCALE GENOMIC DNA]</scope>
    <source>
        <strain evidence="2 3">CD11-6</strain>
    </source>
</reference>
<gene>
    <name evidence="2" type="ORF">AWB85_14760</name>
</gene>